<proteinExistence type="predicted"/>
<feature type="transmembrane region" description="Helical" evidence="1">
    <location>
        <begin position="258"/>
        <end position="277"/>
    </location>
</feature>
<dbReference type="AlphaFoldDB" id="A0A1G7L892"/>
<sequence length="289" mass="34077">MRIISYSQKRIVHDVETHFKEVIEKYNFSVNQRLAAKLNKSEDLNVFLENDYLVICLDFEESYSFLNINFQFYFKVESEFKEIEKKAIHSLLHIDDNAFIKWTTAYNDSNQNSIQKEYKEGLYELQLTNDLFITFYTNLLDGSLSYYNYSSFNYKPKNWFLLYFSTRLLTAASFLIALVAAGERLFDRWEELSIKAIIVLLFLTGITYFVYLIMLKQVVKNGFYSKKTIEYLEPVGYANAGMLALFFGYVFADSNILNTTAIVSITVIFSLYIFSCYKLSKIRQYYYIS</sequence>
<accession>A0A1G7L892</accession>
<keyword evidence="1" id="KW-1133">Transmembrane helix</keyword>
<evidence type="ECO:0000313" key="2">
    <source>
        <dbReference type="EMBL" id="SDF45554.1"/>
    </source>
</evidence>
<reference evidence="3" key="1">
    <citation type="submission" date="2016-10" db="EMBL/GenBank/DDBJ databases">
        <authorList>
            <person name="Varghese N."/>
            <person name="Submissions S."/>
        </authorList>
    </citation>
    <scope>NUCLEOTIDE SEQUENCE [LARGE SCALE GENOMIC DNA]</scope>
    <source>
        <strain evidence="3">DSM 24729</strain>
    </source>
</reference>
<keyword evidence="3" id="KW-1185">Reference proteome</keyword>
<protein>
    <submittedName>
        <fullName evidence="2">Uncharacterized protein</fullName>
    </submittedName>
</protein>
<feature type="transmembrane region" description="Helical" evidence="1">
    <location>
        <begin position="192"/>
        <end position="214"/>
    </location>
</feature>
<name>A0A1G7L892_9FLAO</name>
<keyword evidence="1" id="KW-0812">Transmembrane</keyword>
<dbReference type="EMBL" id="FNBD01000016">
    <property type="protein sequence ID" value="SDF45554.1"/>
    <property type="molecule type" value="Genomic_DNA"/>
</dbReference>
<feature type="transmembrane region" description="Helical" evidence="1">
    <location>
        <begin position="235"/>
        <end position="252"/>
    </location>
</feature>
<organism evidence="2 3">
    <name type="scientific">Cellulophaga baltica</name>
    <dbReference type="NCBI Taxonomy" id="76594"/>
    <lineage>
        <taxon>Bacteria</taxon>
        <taxon>Pseudomonadati</taxon>
        <taxon>Bacteroidota</taxon>
        <taxon>Flavobacteriia</taxon>
        <taxon>Flavobacteriales</taxon>
        <taxon>Flavobacteriaceae</taxon>
        <taxon>Cellulophaga</taxon>
    </lineage>
</organism>
<keyword evidence="1" id="KW-0472">Membrane</keyword>
<evidence type="ECO:0000256" key="1">
    <source>
        <dbReference type="SAM" id="Phobius"/>
    </source>
</evidence>
<evidence type="ECO:0000313" key="3">
    <source>
        <dbReference type="Proteomes" id="UP000182114"/>
    </source>
</evidence>
<dbReference type="Proteomes" id="UP000182114">
    <property type="component" value="Unassembled WGS sequence"/>
</dbReference>
<dbReference type="RefSeq" id="WP_024479707.1">
    <property type="nucleotide sequence ID" value="NZ_FNBD01000016.1"/>
</dbReference>
<gene>
    <name evidence="2" type="ORF">SAMN04487992_11630</name>
</gene>
<feature type="transmembrane region" description="Helical" evidence="1">
    <location>
        <begin position="160"/>
        <end position="180"/>
    </location>
</feature>